<evidence type="ECO:0000313" key="1">
    <source>
        <dbReference type="EMBL" id="OLV19802.1"/>
    </source>
</evidence>
<proteinExistence type="predicted"/>
<dbReference type="Proteomes" id="UP000186607">
    <property type="component" value="Unassembled WGS sequence"/>
</dbReference>
<keyword evidence="2" id="KW-1185">Reference proteome</keyword>
<organism evidence="1 2">
    <name type="scientific">Deinococcus marmoris</name>
    <dbReference type="NCBI Taxonomy" id="249408"/>
    <lineage>
        <taxon>Bacteria</taxon>
        <taxon>Thermotogati</taxon>
        <taxon>Deinococcota</taxon>
        <taxon>Deinococci</taxon>
        <taxon>Deinococcales</taxon>
        <taxon>Deinococcaceae</taxon>
        <taxon>Deinococcus</taxon>
    </lineage>
</organism>
<evidence type="ECO:0000313" key="2">
    <source>
        <dbReference type="Proteomes" id="UP000186607"/>
    </source>
</evidence>
<sequence length="37" mass="3796">MAAEKSPIDCGAAFLTSPGQVKLFGPFSMGPASVQRV</sequence>
<reference evidence="1 2" key="1">
    <citation type="submission" date="2017-01" db="EMBL/GenBank/DDBJ databases">
        <title>Genome Analysis of Deinococcus marmoris KOPRI26562.</title>
        <authorList>
            <person name="Kim J.H."/>
            <person name="Oh H.-M."/>
        </authorList>
    </citation>
    <scope>NUCLEOTIDE SEQUENCE [LARGE SCALE GENOMIC DNA]</scope>
    <source>
        <strain evidence="1 2">KOPRI26562</strain>
    </source>
</reference>
<accession>A0A1U7P3Q9</accession>
<dbReference type="STRING" id="249408.BOO71_0001771"/>
<protein>
    <submittedName>
        <fullName evidence="1">Uncharacterized protein</fullName>
    </submittedName>
</protein>
<gene>
    <name evidence="1" type="ORF">BOO71_0001771</name>
</gene>
<dbReference type="AlphaFoldDB" id="A0A1U7P3Q9"/>
<dbReference type="EMBL" id="MSTI01000020">
    <property type="protein sequence ID" value="OLV19802.1"/>
    <property type="molecule type" value="Genomic_DNA"/>
</dbReference>
<name>A0A1U7P3Q9_9DEIO</name>
<comment type="caution">
    <text evidence="1">The sequence shown here is derived from an EMBL/GenBank/DDBJ whole genome shotgun (WGS) entry which is preliminary data.</text>
</comment>